<gene>
    <name evidence="1" type="ordered locus">trd_1495</name>
</gene>
<name>B9KZM5_THERP</name>
<dbReference type="KEGG" id="tro:trd_1495"/>
<dbReference type="EMBL" id="CP001275">
    <property type="protein sequence ID" value="ACM05465.1"/>
    <property type="molecule type" value="Genomic_DNA"/>
</dbReference>
<organism evidence="1 2">
    <name type="scientific">Thermomicrobium roseum (strain ATCC 27502 / DSM 5159 / P-2)</name>
    <dbReference type="NCBI Taxonomy" id="309801"/>
    <lineage>
        <taxon>Bacteria</taxon>
        <taxon>Pseudomonadati</taxon>
        <taxon>Thermomicrobiota</taxon>
        <taxon>Thermomicrobia</taxon>
        <taxon>Thermomicrobiales</taxon>
        <taxon>Thermomicrobiaceae</taxon>
        <taxon>Thermomicrobium</taxon>
    </lineage>
</organism>
<dbReference type="InterPro" id="IPR039065">
    <property type="entry name" value="AcoX-like"/>
</dbReference>
<dbReference type="RefSeq" id="WP_015922442.1">
    <property type="nucleotide sequence ID" value="NC_011959.1"/>
</dbReference>
<dbReference type="SUPFAM" id="SSF111331">
    <property type="entry name" value="NAD kinase/diacylglycerol kinase-like"/>
    <property type="match status" value="1"/>
</dbReference>
<dbReference type="Pfam" id="PF01513">
    <property type="entry name" value="NAD_kinase"/>
    <property type="match status" value="1"/>
</dbReference>
<dbReference type="InterPro" id="IPR002504">
    <property type="entry name" value="NADK"/>
</dbReference>
<dbReference type="eggNOG" id="COG0061">
    <property type="taxonomic scope" value="Bacteria"/>
</dbReference>
<dbReference type="Gene3D" id="3.40.50.10330">
    <property type="entry name" value="Probable inorganic polyphosphate/atp-NAD kinase, domain 1"/>
    <property type="match status" value="1"/>
</dbReference>
<evidence type="ECO:0000313" key="2">
    <source>
        <dbReference type="Proteomes" id="UP000000447"/>
    </source>
</evidence>
<dbReference type="PANTHER" id="PTHR40697">
    <property type="entry name" value="ACETOIN CATABOLISM PROTEIN X"/>
    <property type="match status" value="1"/>
</dbReference>
<reference evidence="1 2" key="1">
    <citation type="journal article" date="2009" name="PLoS ONE">
        <title>Complete genome sequence of the aerobic CO-oxidizing thermophile Thermomicrobium roseum.</title>
        <authorList>
            <person name="Wu D."/>
            <person name="Raymond J."/>
            <person name="Wu M."/>
            <person name="Chatterji S."/>
            <person name="Ren Q."/>
            <person name="Graham J.E."/>
            <person name="Bryant D.A."/>
            <person name="Robb F."/>
            <person name="Colman A."/>
            <person name="Tallon L.J."/>
            <person name="Badger J.H."/>
            <person name="Madupu R."/>
            <person name="Ward N.L."/>
            <person name="Eisen J.A."/>
        </authorList>
    </citation>
    <scope>NUCLEOTIDE SEQUENCE [LARGE SCALE GENOMIC DNA]</scope>
    <source>
        <strain evidence="2">ATCC 27502 / DSM 5159 / P-2</strain>
    </source>
</reference>
<keyword evidence="2" id="KW-1185">Reference proteome</keyword>
<dbReference type="OrthoDB" id="4292700at2"/>
<dbReference type="AlphaFoldDB" id="B9KZM5"/>
<accession>B9KZM5</accession>
<dbReference type="InterPro" id="IPR017438">
    <property type="entry name" value="ATP-NAD_kinase_N"/>
</dbReference>
<dbReference type="HOGENOM" id="CLU_786821_0_0_0"/>
<sequence>MNGHASQRGEPTSVGIIANPAAGKDVRRLVALASTFDNQEKVRIVRRVLAALAALGIERVWYLRDSFGIVERAAEGMTQRLDIRPVPIPCTFTATDSERAAAWLAEQRVACLVTLGGDGTNRVVARSCRDLPLVPIATGTNNVFPFLVDGTIAGVAAGLLASGRLPDCLQRWPRLEVWIDGTLADIALIDVAVSRERFLGARAIWDPTSIEQVIVARVLPGVIGLAAIAAAVCPRQDHGGATVKLGPGGTTALAPLAPGLLVPVPVRDWEPLSPDHAVPIETIPCTLALDGERELRIERAEQVLVRLSAAGPLVLDPRLALQEAARSGALLIPPLAL</sequence>
<protein>
    <submittedName>
        <fullName evidence="1">Acetoin catabolism protein X</fullName>
    </submittedName>
</protein>
<dbReference type="GO" id="GO:0005524">
    <property type="term" value="F:ATP binding"/>
    <property type="evidence" value="ECO:0007669"/>
    <property type="project" value="UniProtKB-ARBA"/>
</dbReference>
<dbReference type="PANTHER" id="PTHR40697:SF3">
    <property type="entry name" value="ACETOIN CATABOLISM PROTEIN X"/>
    <property type="match status" value="1"/>
</dbReference>
<dbReference type="GO" id="GO:0051287">
    <property type="term" value="F:NAD binding"/>
    <property type="evidence" value="ECO:0007669"/>
    <property type="project" value="UniProtKB-ARBA"/>
</dbReference>
<proteinExistence type="predicted"/>
<dbReference type="GO" id="GO:0003951">
    <property type="term" value="F:NAD+ kinase activity"/>
    <property type="evidence" value="ECO:0007669"/>
    <property type="project" value="InterPro"/>
</dbReference>
<dbReference type="Proteomes" id="UP000000447">
    <property type="component" value="Chromosome"/>
</dbReference>
<dbReference type="eggNOG" id="COG3199">
    <property type="taxonomic scope" value="Bacteria"/>
</dbReference>
<evidence type="ECO:0000313" key="1">
    <source>
        <dbReference type="EMBL" id="ACM05465.1"/>
    </source>
</evidence>
<dbReference type="GO" id="GO:0006741">
    <property type="term" value="P:NADP+ biosynthetic process"/>
    <property type="evidence" value="ECO:0007669"/>
    <property type="project" value="InterPro"/>
</dbReference>
<dbReference type="STRING" id="309801.trd_1495"/>
<dbReference type="InterPro" id="IPR016064">
    <property type="entry name" value="NAD/diacylglycerol_kinase_sf"/>
</dbReference>